<dbReference type="GO" id="GO:0003676">
    <property type="term" value="F:nucleic acid binding"/>
    <property type="evidence" value="ECO:0007669"/>
    <property type="project" value="InterPro"/>
</dbReference>
<dbReference type="Gene3D" id="3.30.420.10">
    <property type="entry name" value="Ribonuclease H-like superfamily/Ribonuclease H"/>
    <property type="match status" value="1"/>
</dbReference>
<dbReference type="Proteomes" id="UP001160148">
    <property type="component" value="Unassembled WGS sequence"/>
</dbReference>
<evidence type="ECO:0000313" key="3">
    <source>
        <dbReference type="Proteomes" id="UP001160148"/>
    </source>
</evidence>
<sequence length="279" mass="32850">MDETMILMKQKFYESIEKREYKNNSAILSSEKYLNLISDVKNMKIKKTQTRDYWLAKHYDLITINGVETLIYPFNENNPNFKIYVLIDDMFDILNSVHKSIRHGGRDRMLFELNKKYKNITQADVKLYLNLRIPCQQKKKSQKKGIVVKPMVFNDFNSRCQIDLIDFQSQPDRDFKFICVYQDHLTKFCILKPLTSKRAEQVACVLLDIFCLFGAPASLQSDNGREFCNELINSLREMWPDLNIVHGKPRHSRSQGSVERANQDIENILTTWMQDNNTN</sequence>
<accession>A0AAV0W755</accession>
<dbReference type="PANTHER" id="PTHR37984:SF5">
    <property type="entry name" value="PROTEIN NYNRIN-LIKE"/>
    <property type="match status" value="1"/>
</dbReference>
<evidence type="ECO:0000259" key="1">
    <source>
        <dbReference type="PROSITE" id="PS50994"/>
    </source>
</evidence>
<gene>
    <name evidence="2" type="ORF">MEUPH1_LOCUS8000</name>
</gene>
<feature type="domain" description="Integrase catalytic" evidence="1">
    <location>
        <begin position="146"/>
        <end position="279"/>
    </location>
</feature>
<proteinExistence type="predicted"/>
<name>A0AAV0W755_9HEMI</name>
<dbReference type="SUPFAM" id="SSF53098">
    <property type="entry name" value="Ribonuclease H-like"/>
    <property type="match status" value="1"/>
</dbReference>
<dbReference type="InterPro" id="IPR012337">
    <property type="entry name" value="RNaseH-like_sf"/>
</dbReference>
<comment type="caution">
    <text evidence="2">The sequence shown here is derived from an EMBL/GenBank/DDBJ whole genome shotgun (WGS) entry which is preliminary data.</text>
</comment>
<organism evidence="2 3">
    <name type="scientific">Macrosiphum euphorbiae</name>
    <name type="common">potato aphid</name>
    <dbReference type="NCBI Taxonomy" id="13131"/>
    <lineage>
        <taxon>Eukaryota</taxon>
        <taxon>Metazoa</taxon>
        <taxon>Ecdysozoa</taxon>
        <taxon>Arthropoda</taxon>
        <taxon>Hexapoda</taxon>
        <taxon>Insecta</taxon>
        <taxon>Pterygota</taxon>
        <taxon>Neoptera</taxon>
        <taxon>Paraneoptera</taxon>
        <taxon>Hemiptera</taxon>
        <taxon>Sternorrhyncha</taxon>
        <taxon>Aphidomorpha</taxon>
        <taxon>Aphidoidea</taxon>
        <taxon>Aphididae</taxon>
        <taxon>Macrosiphini</taxon>
        <taxon>Macrosiphum</taxon>
    </lineage>
</organism>
<dbReference type="InterPro" id="IPR036397">
    <property type="entry name" value="RNaseH_sf"/>
</dbReference>
<dbReference type="PANTHER" id="PTHR37984">
    <property type="entry name" value="PROTEIN CBG26694"/>
    <property type="match status" value="1"/>
</dbReference>
<evidence type="ECO:0000313" key="2">
    <source>
        <dbReference type="EMBL" id="CAI6351674.1"/>
    </source>
</evidence>
<dbReference type="InterPro" id="IPR050951">
    <property type="entry name" value="Retrovirus_Pol_polyprotein"/>
</dbReference>
<dbReference type="AlphaFoldDB" id="A0AAV0W755"/>
<dbReference type="InterPro" id="IPR001584">
    <property type="entry name" value="Integrase_cat-core"/>
</dbReference>
<protein>
    <recommendedName>
        <fullName evidence="1">Integrase catalytic domain-containing protein</fullName>
    </recommendedName>
</protein>
<keyword evidence="3" id="KW-1185">Reference proteome</keyword>
<dbReference type="EMBL" id="CARXXK010000001">
    <property type="protein sequence ID" value="CAI6351674.1"/>
    <property type="molecule type" value="Genomic_DNA"/>
</dbReference>
<dbReference type="GO" id="GO:0015074">
    <property type="term" value="P:DNA integration"/>
    <property type="evidence" value="ECO:0007669"/>
    <property type="project" value="InterPro"/>
</dbReference>
<dbReference type="PROSITE" id="PS50994">
    <property type="entry name" value="INTEGRASE"/>
    <property type="match status" value="1"/>
</dbReference>
<reference evidence="2 3" key="1">
    <citation type="submission" date="2023-01" db="EMBL/GenBank/DDBJ databases">
        <authorList>
            <person name="Whitehead M."/>
        </authorList>
    </citation>
    <scope>NUCLEOTIDE SEQUENCE [LARGE SCALE GENOMIC DNA]</scope>
</reference>